<dbReference type="STRING" id="37658.SAMN05661086_02733"/>
<dbReference type="AlphaFoldDB" id="A0A1I6KU99"/>
<gene>
    <name evidence="1" type="ORF">SAMN05661086_02733</name>
</gene>
<dbReference type="OrthoDB" id="1762345at2"/>
<keyword evidence="2" id="KW-1185">Reference proteome</keyword>
<protein>
    <submittedName>
        <fullName evidence="1">Uncharacterized protein</fullName>
    </submittedName>
</protein>
<dbReference type="RefSeq" id="WP_092561656.1">
    <property type="nucleotide sequence ID" value="NZ_FOYZ01000010.1"/>
</dbReference>
<evidence type="ECO:0000313" key="1">
    <source>
        <dbReference type="EMBL" id="SFR94754.1"/>
    </source>
</evidence>
<sequence>MLKGTMKIELTDVHTGEKKTVVEHNMITNALTEVFRPLGLNKSPGKFMSSYAPYYQKLLGGILLFDHNIEENANNIYPPAEAQLIGCGAYGVQNNTTGTSRGGFNQTESALNLTNRYMKYVYDFATSQANGTIACVCLTHLHGGFTSYGSNDAVFTSNYPLGIQISDANLQYVYTGYTGAVTGDKYSGLTLEKTEMLFVIDREADVAYYFRIDNANTIHILQRRAYLQSVSVLENPYSQKALVEDTALDELATAMATSYFAYNFDHANKCLYIFSSASYYLKPNDTFLITKISIENFRIQQFTMVNTTDVNLNTNGMRFAFAHEGFVYLRTYNSPYDIYKFEIGNAANVTKIRYSGMTSVNGTPQLAYNGRIYYENAYNELYIVNSATNEAVKPESNRIFSGSNQICYTPMLNEPLNYFCSYGNWSTSDFMMLANYLATINNLSEPVTKTADKTMKVTYIIQEQ</sequence>
<organism evidence="1 2">
    <name type="scientific">Anaeromicropila populeti</name>
    <dbReference type="NCBI Taxonomy" id="37658"/>
    <lineage>
        <taxon>Bacteria</taxon>
        <taxon>Bacillati</taxon>
        <taxon>Bacillota</taxon>
        <taxon>Clostridia</taxon>
        <taxon>Lachnospirales</taxon>
        <taxon>Lachnospiraceae</taxon>
        <taxon>Anaeromicropila</taxon>
    </lineage>
</organism>
<evidence type="ECO:0000313" key="2">
    <source>
        <dbReference type="Proteomes" id="UP000199659"/>
    </source>
</evidence>
<name>A0A1I6KU99_9FIRM</name>
<dbReference type="EMBL" id="FOYZ01000010">
    <property type="protein sequence ID" value="SFR94754.1"/>
    <property type="molecule type" value="Genomic_DNA"/>
</dbReference>
<proteinExistence type="predicted"/>
<dbReference type="Proteomes" id="UP000199659">
    <property type="component" value="Unassembled WGS sequence"/>
</dbReference>
<accession>A0A1I6KU99</accession>
<reference evidence="1 2" key="1">
    <citation type="submission" date="2016-10" db="EMBL/GenBank/DDBJ databases">
        <authorList>
            <person name="de Groot N.N."/>
        </authorList>
    </citation>
    <scope>NUCLEOTIDE SEQUENCE [LARGE SCALE GENOMIC DNA]</scope>
    <source>
        <strain evidence="1 2">743A</strain>
    </source>
</reference>